<reference evidence="1 2" key="1">
    <citation type="submission" date="2016-07" db="EMBL/GenBank/DDBJ databases">
        <title>Genome and transcriptome analysis of iron-reducing fermentative bacteria Anoxybacter fermentans.</title>
        <authorList>
            <person name="Zeng X."/>
            <person name="Shao Z."/>
        </authorList>
    </citation>
    <scope>NUCLEOTIDE SEQUENCE [LARGE SCALE GENOMIC DNA]</scope>
    <source>
        <strain evidence="1 2">DY22613</strain>
    </source>
</reference>
<organism evidence="1 2">
    <name type="scientific">Anoxybacter fermentans</name>
    <dbReference type="NCBI Taxonomy" id="1323375"/>
    <lineage>
        <taxon>Bacteria</taxon>
        <taxon>Bacillati</taxon>
        <taxon>Bacillota</taxon>
        <taxon>Clostridia</taxon>
        <taxon>Halanaerobiales</taxon>
        <taxon>Anoxybacter</taxon>
    </lineage>
</organism>
<dbReference type="KEGG" id="aft:BBF96_04790"/>
<evidence type="ECO:0000313" key="2">
    <source>
        <dbReference type="Proteomes" id="UP000267250"/>
    </source>
</evidence>
<proteinExistence type="predicted"/>
<evidence type="ECO:0000313" key="1">
    <source>
        <dbReference type="EMBL" id="AZR72768.1"/>
    </source>
</evidence>
<accession>A0A3Q9HPJ1</accession>
<name>A0A3Q9HPJ1_9FIRM</name>
<protein>
    <submittedName>
        <fullName evidence="1">Uncharacterized protein</fullName>
    </submittedName>
</protein>
<dbReference type="AlphaFoldDB" id="A0A3Q9HPJ1"/>
<dbReference type="RefSeq" id="WP_127016102.1">
    <property type="nucleotide sequence ID" value="NZ_CP016379.1"/>
</dbReference>
<dbReference type="Proteomes" id="UP000267250">
    <property type="component" value="Chromosome"/>
</dbReference>
<dbReference type="EMBL" id="CP016379">
    <property type="protein sequence ID" value="AZR72768.1"/>
    <property type="molecule type" value="Genomic_DNA"/>
</dbReference>
<gene>
    <name evidence="1" type="ORF">BBF96_04790</name>
</gene>
<keyword evidence="2" id="KW-1185">Reference proteome</keyword>
<sequence length="77" mass="9251">MEEMNKDKKRKKIEGNDKFHVDDQVMYRNILGEWHKGTVIKVNNTTIRILNKDEFKVLSIKPENVLTMEEYENLKNK</sequence>